<dbReference type="GO" id="GO:0050567">
    <property type="term" value="F:glutaminyl-tRNA synthase (glutamine-hydrolyzing) activity"/>
    <property type="evidence" value="ECO:0007669"/>
    <property type="project" value="UniProtKB-UniRule"/>
</dbReference>
<evidence type="ECO:0000256" key="4">
    <source>
        <dbReference type="ARBA" id="ARBA00022741"/>
    </source>
</evidence>
<dbReference type="InterPro" id="IPR042114">
    <property type="entry name" value="GatB_C_1"/>
</dbReference>
<dbReference type="Proteomes" id="UP000228767">
    <property type="component" value="Unassembled WGS sequence"/>
</dbReference>
<dbReference type="PROSITE" id="PS01234">
    <property type="entry name" value="GATB"/>
    <property type="match status" value="1"/>
</dbReference>
<dbReference type="SUPFAM" id="SSF55931">
    <property type="entry name" value="Glutamine synthetase/guanido kinase"/>
    <property type="match status" value="1"/>
</dbReference>
<dbReference type="InterPro" id="IPR023168">
    <property type="entry name" value="GatB_Yqey_C_2"/>
</dbReference>
<dbReference type="Pfam" id="PF02934">
    <property type="entry name" value="GatB_N"/>
    <property type="match status" value="1"/>
</dbReference>
<dbReference type="Gene3D" id="1.10.10.410">
    <property type="match status" value="1"/>
</dbReference>
<evidence type="ECO:0000259" key="12">
    <source>
        <dbReference type="SMART" id="SM00845"/>
    </source>
</evidence>
<dbReference type="NCBIfam" id="NF004012">
    <property type="entry name" value="PRK05477.1-2"/>
    <property type="match status" value="1"/>
</dbReference>
<protein>
    <recommendedName>
        <fullName evidence="10">Aspartyl/glutamyl-tRNA(Asn/Gln) amidotransferase subunit B</fullName>
        <shortName evidence="10">Asp/Glu-ADT subunit B</shortName>
        <ecNumber evidence="10">6.3.5.-</ecNumber>
    </recommendedName>
</protein>
<reference evidence="13 14" key="1">
    <citation type="submission" date="2017-09" db="EMBL/GenBank/DDBJ databases">
        <title>Depth-based differentiation of microbial function through sediment-hosted aquifers and enrichment of novel symbionts in the deep terrestrial subsurface.</title>
        <authorList>
            <person name="Probst A.J."/>
            <person name="Ladd B."/>
            <person name="Jarett J.K."/>
            <person name="Geller-Mcgrath D.E."/>
            <person name="Sieber C.M."/>
            <person name="Emerson J.B."/>
            <person name="Anantharaman K."/>
            <person name="Thomas B.C."/>
            <person name="Malmstrom R."/>
            <person name="Stieglmeier M."/>
            <person name="Klingl A."/>
            <person name="Woyke T."/>
            <person name="Ryan C.M."/>
            <person name="Banfield J.F."/>
        </authorList>
    </citation>
    <scope>NUCLEOTIDE SEQUENCE [LARGE SCALE GENOMIC DNA]</scope>
    <source>
        <strain evidence="13">CG10_big_fil_rev_8_21_14_0_10_51_16</strain>
    </source>
</reference>
<evidence type="ECO:0000256" key="3">
    <source>
        <dbReference type="ARBA" id="ARBA00022598"/>
    </source>
</evidence>
<dbReference type="InterPro" id="IPR003789">
    <property type="entry name" value="Asn/Gln_tRNA_amidoTrase-B-like"/>
</dbReference>
<comment type="catalytic activity">
    <reaction evidence="8 10">
        <text>L-aspartyl-tRNA(Asn) + L-glutamine + ATP + H2O = L-asparaginyl-tRNA(Asn) + L-glutamate + ADP + phosphate + 2 H(+)</text>
        <dbReference type="Rhea" id="RHEA:14513"/>
        <dbReference type="Rhea" id="RHEA-COMP:9674"/>
        <dbReference type="Rhea" id="RHEA-COMP:9677"/>
        <dbReference type="ChEBI" id="CHEBI:15377"/>
        <dbReference type="ChEBI" id="CHEBI:15378"/>
        <dbReference type="ChEBI" id="CHEBI:29985"/>
        <dbReference type="ChEBI" id="CHEBI:30616"/>
        <dbReference type="ChEBI" id="CHEBI:43474"/>
        <dbReference type="ChEBI" id="CHEBI:58359"/>
        <dbReference type="ChEBI" id="CHEBI:78515"/>
        <dbReference type="ChEBI" id="CHEBI:78516"/>
        <dbReference type="ChEBI" id="CHEBI:456216"/>
    </reaction>
</comment>
<evidence type="ECO:0000256" key="9">
    <source>
        <dbReference type="ARBA" id="ARBA00047913"/>
    </source>
</evidence>
<dbReference type="EC" id="6.3.5.-" evidence="10"/>
<evidence type="ECO:0000256" key="7">
    <source>
        <dbReference type="ARBA" id="ARBA00024799"/>
    </source>
</evidence>
<organism evidence="13 14">
    <name type="scientific">Candidatus Vogelbacteria bacterium CG10_big_fil_rev_8_21_14_0_10_51_16</name>
    <dbReference type="NCBI Taxonomy" id="1975045"/>
    <lineage>
        <taxon>Bacteria</taxon>
        <taxon>Candidatus Vogeliibacteriota</taxon>
    </lineage>
</organism>
<dbReference type="PANTHER" id="PTHR11659">
    <property type="entry name" value="GLUTAMYL-TRNA GLN AMIDOTRANSFERASE SUBUNIT B MITOCHONDRIAL AND PROKARYOTIC PET112-RELATED"/>
    <property type="match status" value="1"/>
</dbReference>
<feature type="domain" description="Asn/Gln amidotransferase" evidence="12">
    <location>
        <begin position="339"/>
        <end position="499"/>
    </location>
</feature>
<evidence type="ECO:0000256" key="1">
    <source>
        <dbReference type="ARBA" id="ARBA00005306"/>
    </source>
</evidence>
<dbReference type="Pfam" id="PF02637">
    <property type="entry name" value="GatB_Yqey"/>
    <property type="match status" value="1"/>
</dbReference>
<dbReference type="InterPro" id="IPR004413">
    <property type="entry name" value="GatB"/>
</dbReference>
<dbReference type="InterPro" id="IPR014746">
    <property type="entry name" value="Gln_synth/guanido_kin_cat_dom"/>
</dbReference>
<accession>A0A2H0RDH9</accession>
<evidence type="ECO:0000313" key="13">
    <source>
        <dbReference type="EMBL" id="PIR44537.1"/>
    </source>
</evidence>
<evidence type="ECO:0000256" key="11">
    <source>
        <dbReference type="SAM" id="MobiDB-lite"/>
    </source>
</evidence>
<sequence>MAKYLPTIGLEVHAELKTRTKMFCDSRNDPDEKRPNVNICPICMAHPGTLPVINKAAVRHVLRVGTALGATLADFTEFDRKSYFYPDLPKGYQISQYKYPLVSGGSLNGVAITRVHLEEDAARNQHLSATESVVDFNRAGVPLMELVTEPVITSAKQASDFARELQLLLRYLGASDANMDKGEMRVEANISVAKAPDMLASADTRGTDAEGREKMQTLGTKVEVKNLNSFKVVEKAIEYELARQVKELEAGGTIRQETRGWDDAKQATYSQREKQSSHDYRYFPDPDLPKLKLSGCPEFANLRETLPELPWERRERLKTVFGLKDEAAEIFVGDHFLGSFFEETVKGKEGEKGFVALAANYITSDLMALMKAEDPRADLGEDEATDRLIAITPAEFAKLICMLADGEISSRAGKDILLALFATGGSPRAYAETNGLMQKSDEGTLSVVVHDVITANESVAADVRGGKLAALQFLVGQAMRETKGSANPAVLRKMFAEKLGITSDI</sequence>
<evidence type="ECO:0000256" key="6">
    <source>
        <dbReference type="ARBA" id="ARBA00022917"/>
    </source>
</evidence>
<comment type="function">
    <text evidence="7 10">Allows the formation of correctly charged Asn-tRNA(Asn) or Gln-tRNA(Gln) through the transamidation of misacylated Asp-tRNA(Asn) or Glu-tRNA(Gln) in organisms which lack either or both of asparaginyl-tRNA or glutaminyl-tRNA synthetases. The reaction takes place in the presence of glutamine and ATP through an activated phospho-Asp-tRNA(Asn) or phospho-Glu-tRNA(Gln).</text>
</comment>
<evidence type="ECO:0000256" key="8">
    <source>
        <dbReference type="ARBA" id="ARBA00047380"/>
    </source>
</evidence>
<dbReference type="SUPFAM" id="SSF89095">
    <property type="entry name" value="GatB/YqeY motif"/>
    <property type="match status" value="2"/>
</dbReference>
<dbReference type="InterPro" id="IPR017959">
    <property type="entry name" value="Asn/Gln-tRNA_amidoTrfase_suB/E"/>
</dbReference>
<dbReference type="InterPro" id="IPR017958">
    <property type="entry name" value="Gln-tRNA_amidoTrfase_suB_CS"/>
</dbReference>
<dbReference type="FunFam" id="1.10.10.410:FF:000001">
    <property type="entry name" value="Aspartyl/glutamyl-tRNA(Asn/Gln) amidotransferase subunit B"/>
    <property type="match status" value="1"/>
</dbReference>
<dbReference type="NCBIfam" id="NF004014">
    <property type="entry name" value="PRK05477.1-4"/>
    <property type="match status" value="1"/>
</dbReference>
<gene>
    <name evidence="10" type="primary">gatB</name>
    <name evidence="13" type="ORF">COV10_04175</name>
</gene>
<dbReference type="GO" id="GO:0016740">
    <property type="term" value="F:transferase activity"/>
    <property type="evidence" value="ECO:0007669"/>
    <property type="project" value="UniProtKB-KW"/>
</dbReference>
<dbReference type="GO" id="GO:0005524">
    <property type="term" value="F:ATP binding"/>
    <property type="evidence" value="ECO:0007669"/>
    <property type="project" value="UniProtKB-KW"/>
</dbReference>
<keyword evidence="5 10" id="KW-0067">ATP-binding</keyword>
<dbReference type="NCBIfam" id="TIGR00133">
    <property type="entry name" value="gatB"/>
    <property type="match status" value="1"/>
</dbReference>
<dbReference type="PANTHER" id="PTHR11659:SF0">
    <property type="entry name" value="GLUTAMYL-TRNA(GLN) AMIDOTRANSFERASE SUBUNIT B, MITOCHONDRIAL"/>
    <property type="match status" value="1"/>
</dbReference>
<evidence type="ECO:0000256" key="2">
    <source>
        <dbReference type="ARBA" id="ARBA00011123"/>
    </source>
</evidence>
<dbReference type="Gene3D" id="1.10.150.380">
    <property type="entry name" value="GatB domain, N-terminal subdomain"/>
    <property type="match status" value="1"/>
</dbReference>
<keyword evidence="3 10" id="KW-0436">Ligase</keyword>
<dbReference type="GO" id="GO:0050566">
    <property type="term" value="F:asparaginyl-tRNA synthase (glutamine-hydrolyzing) activity"/>
    <property type="evidence" value="ECO:0007669"/>
    <property type="project" value="RHEA"/>
</dbReference>
<keyword evidence="4 10" id="KW-0547">Nucleotide-binding</keyword>
<dbReference type="HAMAP" id="MF_00121">
    <property type="entry name" value="GatB"/>
    <property type="match status" value="1"/>
</dbReference>
<dbReference type="SMART" id="SM00845">
    <property type="entry name" value="GatB_Yqey"/>
    <property type="match status" value="1"/>
</dbReference>
<proteinExistence type="inferred from homology"/>
<dbReference type="InterPro" id="IPR018027">
    <property type="entry name" value="Asn/Gln_amidotransferase"/>
</dbReference>
<feature type="region of interest" description="Disordered" evidence="11">
    <location>
        <begin position="262"/>
        <end position="281"/>
    </location>
</feature>
<evidence type="ECO:0000256" key="10">
    <source>
        <dbReference type="HAMAP-Rule" id="MF_00121"/>
    </source>
</evidence>
<comment type="similarity">
    <text evidence="1 10">Belongs to the GatB/GatE family. GatB subfamily.</text>
</comment>
<keyword evidence="6 10" id="KW-0648">Protein biosynthesis</keyword>
<comment type="catalytic activity">
    <reaction evidence="9 10">
        <text>L-glutamyl-tRNA(Gln) + L-glutamine + ATP + H2O = L-glutaminyl-tRNA(Gln) + L-glutamate + ADP + phosphate + H(+)</text>
        <dbReference type="Rhea" id="RHEA:17521"/>
        <dbReference type="Rhea" id="RHEA-COMP:9681"/>
        <dbReference type="Rhea" id="RHEA-COMP:9684"/>
        <dbReference type="ChEBI" id="CHEBI:15377"/>
        <dbReference type="ChEBI" id="CHEBI:15378"/>
        <dbReference type="ChEBI" id="CHEBI:29985"/>
        <dbReference type="ChEBI" id="CHEBI:30616"/>
        <dbReference type="ChEBI" id="CHEBI:43474"/>
        <dbReference type="ChEBI" id="CHEBI:58359"/>
        <dbReference type="ChEBI" id="CHEBI:78520"/>
        <dbReference type="ChEBI" id="CHEBI:78521"/>
        <dbReference type="ChEBI" id="CHEBI:456216"/>
    </reaction>
</comment>
<keyword evidence="13" id="KW-0808">Transferase</keyword>
<dbReference type="GO" id="GO:0070681">
    <property type="term" value="P:glutaminyl-tRNAGln biosynthesis via transamidation"/>
    <property type="evidence" value="ECO:0007669"/>
    <property type="project" value="TreeGrafter"/>
</dbReference>
<evidence type="ECO:0000313" key="14">
    <source>
        <dbReference type="Proteomes" id="UP000228767"/>
    </source>
</evidence>
<name>A0A2H0RDH9_9BACT</name>
<comment type="subunit">
    <text evidence="2 10">Heterotrimer of A, B and C subunits.</text>
</comment>
<dbReference type="InterPro" id="IPR006075">
    <property type="entry name" value="Asn/Gln-tRNA_Trfase_suB/E_cat"/>
</dbReference>
<dbReference type="AlphaFoldDB" id="A0A2H0RDH9"/>
<evidence type="ECO:0000256" key="5">
    <source>
        <dbReference type="ARBA" id="ARBA00022840"/>
    </source>
</evidence>
<comment type="caution">
    <text evidence="13">The sequence shown here is derived from an EMBL/GenBank/DDBJ whole genome shotgun (WGS) entry which is preliminary data.</text>
</comment>
<dbReference type="EMBL" id="PCYI01000027">
    <property type="protein sequence ID" value="PIR44537.1"/>
    <property type="molecule type" value="Genomic_DNA"/>
</dbReference>
<dbReference type="GO" id="GO:0006412">
    <property type="term" value="P:translation"/>
    <property type="evidence" value="ECO:0007669"/>
    <property type="project" value="UniProtKB-UniRule"/>
</dbReference>